<dbReference type="KEGG" id="naj:B1756_16575"/>
<dbReference type="GeneID" id="32895722"/>
<dbReference type="RefSeq" id="WP_086889550.1">
    <property type="nucleotide sequence ID" value="NZ_CP019893.1"/>
</dbReference>
<evidence type="ECO:0000313" key="3">
    <source>
        <dbReference type="Proteomes" id="UP000250088"/>
    </source>
</evidence>
<feature type="region of interest" description="Disordered" evidence="1">
    <location>
        <begin position="19"/>
        <end position="40"/>
    </location>
</feature>
<dbReference type="OrthoDB" id="206010at2157"/>
<dbReference type="PROSITE" id="PS51257">
    <property type="entry name" value="PROKAR_LIPOPROTEIN"/>
    <property type="match status" value="1"/>
</dbReference>
<accession>A0A2Z2HVE4</accession>
<proteinExistence type="predicted"/>
<evidence type="ECO:0000256" key="1">
    <source>
        <dbReference type="SAM" id="MobiDB-lite"/>
    </source>
</evidence>
<dbReference type="Proteomes" id="UP000250088">
    <property type="component" value="Chromosome"/>
</dbReference>
<feature type="compositionally biased region" description="Basic and acidic residues" evidence="1">
    <location>
        <begin position="24"/>
        <end position="40"/>
    </location>
</feature>
<gene>
    <name evidence="2" type="ORF">B1756_16575</name>
</gene>
<reference evidence="3" key="1">
    <citation type="submission" date="2017-02" db="EMBL/GenBank/DDBJ databases">
        <title>Natronthermophilus aegyptiacus gen. nov.,sp. nov., an aerobic, extremely halophilic alkalithermophilic archaeon isolated from the athalassohaline Wadi An Natrun, Egypt.</title>
        <authorList>
            <person name="Zhao B."/>
        </authorList>
    </citation>
    <scope>NUCLEOTIDE SEQUENCE [LARGE SCALE GENOMIC DNA]</scope>
    <source>
        <strain evidence="3">JW/NM-HA 15</strain>
    </source>
</reference>
<organism evidence="2 3">
    <name type="scientific">Natrarchaeobaculum aegyptiacum</name>
    <dbReference type="NCBI Taxonomy" id="745377"/>
    <lineage>
        <taxon>Archaea</taxon>
        <taxon>Methanobacteriati</taxon>
        <taxon>Methanobacteriota</taxon>
        <taxon>Stenosarchaea group</taxon>
        <taxon>Halobacteria</taxon>
        <taxon>Halobacteriales</taxon>
        <taxon>Natrialbaceae</taxon>
        <taxon>Natrarchaeobaculum</taxon>
    </lineage>
</organism>
<dbReference type="AlphaFoldDB" id="A0A2Z2HVE4"/>
<evidence type="ECO:0000313" key="2">
    <source>
        <dbReference type="EMBL" id="ARS91181.1"/>
    </source>
</evidence>
<name>A0A2Z2HVE4_9EURY</name>
<dbReference type="EMBL" id="CP019893">
    <property type="protein sequence ID" value="ARS91181.1"/>
    <property type="molecule type" value="Genomic_DNA"/>
</dbReference>
<sequence>MRRRQVLVATTGVVGMAGCVTGERSGERDDTGESDRSDRPDRIASATVVDANVLTAPYFSNGGGEETPWVRVDVENTESVPHGGLTVEHRLLDAEGTELTSSSRAGTYVPANATWRYFVREDADLESVEDVEAEIVDERATVDATLIEDVPVREPSLSFGGDLVTVDGDLEVGAVDESTLFVVAPVHDDEDTFRGSCTHGIRDVDGDRVEFNADAAGFRTPDGYPAPTDTDVLVFDDRP</sequence>
<keyword evidence="3" id="KW-1185">Reference proteome</keyword>
<protein>
    <submittedName>
        <fullName evidence="2">Uncharacterized protein</fullName>
    </submittedName>
</protein>